<keyword evidence="3" id="KW-1133">Transmembrane helix</keyword>
<keyword evidence="1" id="KW-0175">Coiled coil</keyword>
<feature type="coiled-coil region" evidence="1">
    <location>
        <begin position="250"/>
        <end position="291"/>
    </location>
</feature>
<dbReference type="InterPro" id="IPR011646">
    <property type="entry name" value="KAP_P-loop"/>
</dbReference>
<dbReference type="PANTHER" id="PTHR22674">
    <property type="entry name" value="NTPASE, KAP FAMILY P-LOOP DOMAIN-CONTAINING 1"/>
    <property type="match status" value="1"/>
</dbReference>
<organism evidence="5 6">
    <name type="scientific">Chitinophaga caeni</name>
    <dbReference type="NCBI Taxonomy" id="2029983"/>
    <lineage>
        <taxon>Bacteria</taxon>
        <taxon>Pseudomonadati</taxon>
        <taxon>Bacteroidota</taxon>
        <taxon>Chitinophagia</taxon>
        <taxon>Chitinophagales</taxon>
        <taxon>Chitinophagaceae</taxon>
        <taxon>Chitinophaga</taxon>
    </lineage>
</organism>
<accession>A0A291R1B8</accession>
<dbReference type="KEGG" id="cbae:COR50_17980"/>
<evidence type="ECO:0000256" key="1">
    <source>
        <dbReference type="SAM" id="Coils"/>
    </source>
</evidence>
<keyword evidence="3" id="KW-0472">Membrane</keyword>
<feature type="domain" description="KAP NTPase" evidence="4">
    <location>
        <begin position="449"/>
        <end position="762"/>
    </location>
</feature>
<dbReference type="EMBL" id="CP023777">
    <property type="protein sequence ID" value="ATL49942.1"/>
    <property type="molecule type" value="Genomic_DNA"/>
</dbReference>
<name>A0A291R1B8_9BACT</name>
<keyword evidence="6" id="KW-1185">Reference proteome</keyword>
<feature type="domain" description="KAP NTPase" evidence="4">
    <location>
        <begin position="152"/>
        <end position="291"/>
    </location>
</feature>
<feature type="transmembrane region" description="Helical" evidence="3">
    <location>
        <begin position="406"/>
        <end position="423"/>
    </location>
</feature>
<dbReference type="InterPro" id="IPR027417">
    <property type="entry name" value="P-loop_NTPase"/>
</dbReference>
<dbReference type="PANTHER" id="PTHR22674:SF6">
    <property type="entry name" value="NTPASE KAP FAMILY P-LOOP DOMAIN-CONTAINING PROTEIN 1"/>
    <property type="match status" value="1"/>
</dbReference>
<dbReference type="Gene3D" id="3.40.50.300">
    <property type="entry name" value="P-loop containing nucleotide triphosphate hydrolases"/>
    <property type="match status" value="1"/>
</dbReference>
<feature type="transmembrane region" description="Helical" evidence="3">
    <location>
        <begin position="373"/>
        <end position="394"/>
    </location>
</feature>
<evidence type="ECO:0000259" key="4">
    <source>
        <dbReference type="Pfam" id="PF07693"/>
    </source>
</evidence>
<feature type="coiled-coil region" evidence="1">
    <location>
        <begin position="444"/>
        <end position="475"/>
    </location>
</feature>
<dbReference type="Proteomes" id="UP000220133">
    <property type="component" value="Chromosome"/>
</dbReference>
<protein>
    <recommendedName>
        <fullName evidence="4">KAP NTPase domain-containing protein</fullName>
    </recommendedName>
</protein>
<dbReference type="Pfam" id="PF07693">
    <property type="entry name" value="KAP_NTPase"/>
    <property type="match status" value="2"/>
</dbReference>
<evidence type="ECO:0000313" key="6">
    <source>
        <dbReference type="Proteomes" id="UP000220133"/>
    </source>
</evidence>
<dbReference type="SUPFAM" id="SSF52540">
    <property type="entry name" value="P-loop containing nucleoside triphosphate hydrolases"/>
    <property type="match status" value="1"/>
</dbReference>
<feature type="compositionally biased region" description="Polar residues" evidence="2">
    <location>
        <begin position="80"/>
        <end position="103"/>
    </location>
</feature>
<dbReference type="AlphaFoldDB" id="A0A291R1B8"/>
<reference evidence="5 6" key="1">
    <citation type="submission" date="2017-10" db="EMBL/GenBank/DDBJ databases">
        <title>Paenichitinophaga pekingensis gen. nov., sp. nov., isolated from activated sludge.</title>
        <authorList>
            <person name="Jin D."/>
            <person name="Kong X."/>
            <person name="Deng Y."/>
            <person name="Bai Z."/>
        </authorList>
    </citation>
    <scope>NUCLEOTIDE SEQUENCE [LARGE SCALE GENOMIC DNA]</scope>
    <source>
        <strain evidence="5 6">13</strain>
    </source>
</reference>
<proteinExistence type="predicted"/>
<keyword evidence="3" id="KW-0812">Transmembrane</keyword>
<evidence type="ECO:0000256" key="3">
    <source>
        <dbReference type="SAM" id="Phobius"/>
    </source>
</evidence>
<gene>
    <name evidence="5" type="ORF">COR50_17980</name>
</gene>
<evidence type="ECO:0000313" key="5">
    <source>
        <dbReference type="EMBL" id="ATL49942.1"/>
    </source>
</evidence>
<dbReference type="InterPro" id="IPR052754">
    <property type="entry name" value="NTPase_KAP_P-loop"/>
</dbReference>
<evidence type="ECO:0000256" key="2">
    <source>
        <dbReference type="SAM" id="MobiDB-lite"/>
    </source>
</evidence>
<sequence length="877" mass="99869">MNFRQAIKRYYNSFIDRKIWIPLVGTGPGELSLRESYDLILEMINEISAYGGNSMEFLISLPSTEDGLSFYHELSKEGQDQVTGHENNAPGNSSSAFESSSQPDPIPESAMKTTGDQKEPEEVIVQSHQIAGLLSDTDKGADYLNITQDVAAFARVLAAKSFKPPLAVALLGKWGSGKSFFMRKLQEFISELSTNSNDEAYCKGIAHVSFNAWSYMDANLWASIVSKIFEGLNEYISDNTAPGVEKSAVEQQLSKELNMTKEEMNSLEKSKKVINEQINKLKGKRKEANRQLINSIHKIRVHSMSSTIKQLNEKYNVGNKMREASDRNPSLKGMFDEFEKIVPAEYWSDPEKSYEVFKSRYTFLKEFFNGKKVVWNIVALLIILGLIAWVPFLLKFASFQIERTQFVIPQAVLSIIATIGVLWKRAEKAYHDVKGILAELWSIKNKYDTELQAAIEKFEQEEKALTLEAEKFRTEMMNIDTQIMKAEQVRNDLEFKIKHALATESLYTFIDKRSHSDDYKKHLGIISIIRKDFEILNGLFIGHAEELNALKGKEVEVFRSKFKKRLERIILYIDDLDRCSEENVVQVLEAVNLLMAFPLFIVVVGVDSRWVKNALIKKHALQFTRDGEVESGFERIDPANYLEKIFQVPFHLKQADSDDVKEMIKSLANLETGDESAGDNIQQGLGPNGDKDTLNSPGGEITLNYIPDQGTPGQEVEFIVEERTELLVLSPGEIELMEEMSVIIGNNPRAIKRFVNIFRIVKAHGEQLNSGENAREELLVVLFLLALPLGQYRKLQRSIDEFLTSNEMNLSSLPFSGYFNQLNNQNYPVRDQSFDDLQQDLLNVLLASKTLQEIQNIPLSEFLKYREFVKRFTFDVL</sequence>
<feature type="region of interest" description="Disordered" evidence="2">
    <location>
        <begin position="77"/>
        <end position="120"/>
    </location>
</feature>